<dbReference type="GeneID" id="16993264"/>
<dbReference type="GO" id="GO:0006388">
    <property type="term" value="P:tRNA splicing, via endonucleolytic cleavage and ligation"/>
    <property type="evidence" value="ECO:0007669"/>
    <property type="project" value="InterPro"/>
</dbReference>
<name>M1UQ24_CYAM1</name>
<protein>
    <recommendedName>
        <fullName evidence="3">tRNA-splicing endonuclease subunit Sen15 domain-containing protein</fullName>
    </recommendedName>
</protein>
<evidence type="ECO:0000313" key="5">
    <source>
        <dbReference type="Proteomes" id="UP000007014"/>
    </source>
</evidence>
<dbReference type="InterPro" id="IPR011856">
    <property type="entry name" value="tRNA_endonuc-like_dom_sf"/>
</dbReference>
<organism evidence="4 5">
    <name type="scientific">Cyanidioschyzon merolae (strain NIES-3377 / 10D)</name>
    <name type="common">Unicellular red alga</name>
    <dbReference type="NCBI Taxonomy" id="280699"/>
    <lineage>
        <taxon>Eukaryota</taxon>
        <taxon>Rhodophyta</taxon>
        <taxon>Bangiophyceae</taxon>
        <taxon>Cyanidiales</taxon>
        <taxon>Cyanidiaceae</taxon>
        <taxon>Cyanidioschyzon</taxon>
    </lineage>
</organism>
<dbReference type="AlphaFoldDB" id="M1UQ24"/>
<evidence type="ECO:0000256" key="2">
    <source>
        <dbReference type="ARBA" id="ARBA00022694"/>
    </source>
</evidence>
<dbReference type="GO" id="GO:0005634">
    <property type="term" value="C:nucleus"/>
    <property type="evidence" value="ECO:0007669"/>
    <property type="project" value="UniProtKB-ARBA"/>
</dbReference>
<proteinExistence type="inferred from homology"/>
<feature type="domain" description="tRNA-splicing endonuclease subunit Sen15" evidence="3">
    <location>
        <begin position="44"/>
        <end position="215"/>
    </location>
</feature>
<dbReference type="Gramene" id="CMG080CT">
    <property type="protein sequence ID" value="CMG080CT"/>
    <property type="gene ID" value="CMG080C"/>
</dbReference>
<dbReference type="Pfam" id="PF09631">
    <property type="entry name" value="Sen15"/>
    <property type="match status" value="1"/>
</dbReference>
<evidence type="ECO:0000313" key="4">
    <source>
        <dbReference type="EMBL" id="BAM79601.1"/>
    </source>
</evidence>
<dbReference type="RefSeq" id="XP_005535887.1">
    <property type="nucleotide sequence ID" value="XM_005535830.1"/>
</dbReference>
<comment type="similarity">
    <text evidence="1">Belongs to the SEN15 family.</text>
</comment>
<keyword evidence="2" id="KW-0819">tRNA processing</keyword>
<accession>M1UQ24</accession>
<evidence type="ECO:0000256" key="1">
    <source>
        <dbReference type="ARBA" id="ARBA00006091"/>
    </source>
</evidence>
<dbReference type="Proteomes" id="UP000007014">
    <property type="component" value="Chromosome 7"/>
</dbReference>
<dbReference type="KEGG" id="cme:CYME_CMG080C"/>
<reference evidence="4 5" key="2">
    <citation type="journal article" date="2007" name="BMC Biol.">
        <title>A 100%-complete sequence reveals unusually simple genomic features in the hot-spring red alga Cyanidioschyzon merolae.</title>
        <authorList>
            <person name="Nozaki H."/>
            <person name="Takano H."/>
            <person name="Misumi O."/>
            <person name="Terasawa K."/>
            <person name="Matsuzaki M."/>
            <person name="Maruyama S."/>
            <person name="Nishida K."/>
            <person name="Yagisawa F."/>
            <person name="Yoshida Y."/>
            <person name="Fujiwara T."/>
            <person name="Takio S."/>
            <person name="Tamura K."/>
            <person name="Chung S.J."/>
            <person name="Nakamura S."/>
            <person name="Kuroiwa H."/>
            <person name="Tanaka K."/>
            <person name="Sato N."/>
            <person name="Kuroiwa T."/>
        </authorList>
    </citation>
    <scope>NUCLEOTIDE SEQUENCE [LARGE SCALE GENOMIC DNA]</scope>
    <source>
        <strain evidence="4 5">10D</strain>
    </source>
</reference>
<dbReference type="InterPro" id="IPR018593">
    <property type="entry name" value="tRNA-endonuc_su_Sen15"/>
</dbReference>
<evidence type="ECO:0000259" key="3">
    <source>
        <dbReference type="Pfam" id="PF09631"/>
    </source>
</evidence>
<sequence length="238" mass="26426">MVEVESDSVAERDRSSFLAGHDAIRLAKSCVDSPPERWYAALYQVYADLTKLRCWSNVEVVYSDSATFPTGLLGPLFEEDSMVQELHSAQCILGSERACFHVRCCIVGSPPSGRAINALSPQSETRTEERIITSRREPEVVIAVPMHAMLKLSNLDQALRMSSHIEGIVKNRHVADSSASTHSTDRQAGSRKSSVIFGFVDEDTTTAYYRIREGACESNDRREFSTDDIASCLAQERT</sequence>
<dbReference type="OrthoDB" id="10507254at2759"/>
<reference evidence="4 5" key="1">
    <citation type="journal article" date="2004" name="Nature">
        <title>Genome sequence of the ultrasmall unicellular red alga Cyanidioschyzon merolae 10D.</title>
        <authorList>
            <person name="Matsuzaki M."/>
            <person name="Misumi O."/>
            <person name="Shin-i T."/>
            <person name="Maruyama S."/>
            <person name="Takahara M."/>
            <person name="Miyagishima S."/>
            <person name="Mori T."/>
            <person name="Nishida K."/>
            <person name="Yagisawa F."/>
            <person name="Nishida K."/>
            <person name="Yoshida Y."/>
            <person name="Nishimura Y."/>
            <person name="Nakao S."/>
            <person name="Kobayashi T."/>
            <person name="Momoyama Y."/>
            <person name="Higashiyama T."/>
            <person name="Minoda A."/>
            <person name="Sano M."/>
            <person name="Nomoto H."/>
            <person name="Oishi K."/>
            <person name="Hayashi H."/>
            <person name="Ohta F."/>
            <person name="Nishizaka S."/>
            <person name="Haga S."/>
            <person name="Miura S."/>
            <person name="Morishita T."/>
            <person name="Kabeya Y."/>
            <person name="Terasawa K."/>
            <person name="Suzuki Y."/>
            <person name="Ishii Y."/>
            <person name="Asakawa S."/>
            <person name="Takano H."/>
            <person name="Ohta N."/>
            <person name="Kuroiwa H."/>
            <person name="Tanaka K."/>
            <person name="Shimizu N."/>
            <person name="Sugano S."/>
            <person name="Sato N."/>
            <person name="Nozaki H."/>
            <person name="Ogasawara N."/>
            <person name="Kohara Y."/>
            <person name="Kuroiwa T."/>
        </authorList>
    </citation>
    <scope>NUCLEOTIDE SEQUENCE [LARGE SCALE GENOMIC DNA]</scope>
    <source>
        <strain evidence="4 5">10D</strain>
    </source>
</reference>
<dbReference type="Gene3D" id="3.40.1350.10">
    <property type="match status" value="1"/>
</dbReference>
<dbReference type="GO" id="GO:0003676">
    <property type="term" value="F:nucleic acid binding"/>
    <property type="evidence" value="ECO:0007669"/>
    <property type="project" value="InterPro"/>
</dbReference>
<dbReference type="InterPro" id="IPR036167">
    <property type="entry name" value="tRNA_intron_Endo_cat-like_sf"/>
</dbReference>
<dbReference type="HOGENOM" id="CLU_1167319_0_0_1"/>
<dbReference type="SUPFAM" id="SSF53032">
    <property type="entry name" value="tRNA-intron endonuclease catalytic domain-like"/>
    <property type="match status" value="1"/>
</dbReference>
<keyword evidence="5" id="KW-1185">Reference proteome</keyword>
<dbReference type="EMBL" id="AP006489">
    <property type="protein sequence ID" value="BAM79601.1"/>
    <property type="molecule type" value="Genomic_DNA"/>
</dbReference>
<gene>
    <name evidence="4" type="ORF">CYME_CMG080C</name>
</gene>